<reference evidence="2" key="1">
    <citation type="submission" date="2016-11" db="UniProtKB">
        <authorList>
            <consortium name="WormBaseParasite"/>
        </authorList>
    </citation>
    <scope>IDENTIFICATION</scope>
</reference>
<evidence type="ECO:0000313" key="1">
    <source>
        <dbReference type="Proteomes" id="UP000095283"/>
    </source>
</evidence>
<protein>
    <submittedName>
        <fullName evidence="2">Uncharacterized protein</fullName>
    </submittedName>
</protein>
<accession>A0A1I7WPZ8</accession>
<dbReference type="Proteomes" id="UP000095283">
    <property type="component" value="Unplaced"/>
</dbReference>
<name>A0A1I7WPZ8_HETBA</name>
<keyword evidence="1" id="KW-1185">Reference proteome</keyword>
<sequence length="89" mass="10546">MEKFFNIKCRCFGNFNLNIFWSSSFCCCASRNSTSVENAWRWTGCSCRCSQKGQISIFEYWFYLDNTRLFIILTTEFWSPRPVNSSKGF</sequence>
<proteinExistence type="predicted"/>
<evidence type="ECO:0000313" key="2">
    <source>
        <dbReference type="WBParaSite" id="Hba_07160"/>
    </source>
</evidence>
<dbReference type="WBParaSite" id="Hba_07160">
    <property type="protein sequence ID" value="Hba_07160"/>
    <property type="gene ID" value="Hba_07160"/>
</dbReference>
<dbReference type="AlphaFoldDB" id="A0A1I7WPZ8"/>
<organism evidence="1 2">
    <name type="scientific">Heterorhabditis bacteriophora</name>
    <name type="common">Entomopathogenic nematode worm</name>
    <dbReference type="NCBI Taxonomy" id="37862"/>
    <lineage>
        <taxon>Eukaryota</taxon>
        <taxon>Metazoa</taxon>
        <taxon>Ecdysozoa</taxon>
        <taxon>Nematoda</taxon>
        <taxon>Chromadorea</taxon>
        <taxon>Rhabditida</taxon>
        <taxon>Rhabditina</taxon>
        <taxon>Rhabditomorpha</taxon>
        <taxon>Strongyloidea</taxon>
        <taxon>Heterorhabditidae</taxon>
        <taxon>Heterorhabditis</taxon>
    </lineage>
</organism>